<organism evidence="3 5">
    <name type="scientific">Haladaptatus paucihalophilus DX253</name>
    <dbReference type="NCBI Taxonomy" id="797209"/>
    <lineage>
        <taxon>Archaea</taxon>
        <taxon>Methanobacteriati</taxon>
        <taxon>Methanobacteriota</taxon>
        <taxon>Stenosarchaea group</taxon>
        <taxon>Halobacteria</taxon>
        <taxon>Halobacteriales</taxon>
        <taxon>Haladaptataceae</taxon>
        <taxon>Haladaptatus</taxon>
    </lineage>
</organism>
<dbReference type="InterPro" id="IPR036388">
    <property type="entry name" value="WH-like_DNA-bd_sf"/>
</dbReference>
<evidence type="ECO:0000313" key="4">
    <source>
        <dbReference type="EMBL" id="SHL23301.1"/>
    </source>
</evidence>
<proteinExistence type="predicted"/>
<dbReference type="Pfam" id="PF25213">
    <property type="entry name" value="HVO_A0261_N"/>
    <property type="match status" value="1"/>
</dbReference>
<dbReference type="RefSeq" id="WP_007980672.1">
    <property type="nucleotide sequence ID" value="NZ_AEMG01000013.1"/>
</dbReference>
<dbReference type="InterPro" id="IPR036390">
    <property type="entry name" value="WH_DNA-bd_sf"/>
</dbReference>
<reference evidence="4" key="3">
    <citation type="submission" date="2016-11" db="EMBL/GenBank/DDBJ databases">
        <authorList>
            <person name="Jaros S."/>
            <person name="Januszkiewicz K."/>
            <person name="Wedrychowicz H."/>
        </authorList>
    </citation>
    <scope>NUCLEOTIDE SEQUENCE [LARGE SCALE GENOMIC DNA]</scope>
    <source>
        <strain evidence="4">DX253</strain>
    </source>
</reference>
<dbReference type="InterPro" id="IPR013561">
    <property type="entry name" value="FilR1_middle_dom"/>
</dbReference>
<dbReference type="Proteomes" id="UP000184203">
    <property type="component" value="Unassembled WGS sequence"/>
</dbReference>
<dbReference type="PATRIC" id="fig|797209.4.peg.2678"/>
<dbReference type="STRING" id="797209.GCA_000376445_03770"/>
<dbReference type="Gene3D" id="1.10.10.10">
    <property type="entry name" value="Winged helix-like DNA-binding domain superfamily/Winged helix DNA-binding domain"/>
    <property type="match status" value="1"/>
</dbReference>
<evidence type="ECO:0000313" key="5">
    <source>
        <dbReference type="Proteomes" id="UP000003751"/>
    </source>
</evidence>
<dbReference type="Proteomes" id="UP000003751">
    <property type="component" value="Unassembled WGS sequence"/>
</dbReference>
<sequence>MSDSGNSEIVVTAVKRADTLHALAGRSLTRAELQDEIDVSRTTTHRIVRELADKTLIRRVGGTYELTPLGRIVAREVEHLQDTVTAAEKLGALLPSLDRTDIDVELLADATITVQESGDPYRPVRRFVSLLRDSGTLRGFDTTTIAPMYVDEIRDSILDGMRTEIIYLPPVIDQILDDHHDATEAAIESGQLDLYIHDELPFGLAIFDDRVGVGGYDETGVLRVFADTDSPQVRSWAESLYEEYHDKATSIREHDNWAG</sequence>
<evidence type="ECO:0000313" key="3">
    <source>
        <dbReference type="EMBL" id="EFW91602.1"/>
    </source>
</evidence>
<dbReference type="Pfam" id="PF08350">
    <property type="entry name" value="FilR1_middle"/>
    <property type="match status" value="1"/>
</dbReference>
<feature type="domain" description="HVO-A0261-like N-terminal" evidence="2">
    <location>
        <begin position="8"/>
        <end position="88"/>
    </location>
</feature>
<evidence type="ECO:0000259" key="1">
    <source>
        <dbReference type="Pfam" id="PF08350"/>
    </source>
</evidence>
<accession>E7QV84</accession>
<evidence type="ECO:0000259" key="2">
    <source>
        <dbReference type="Pfam" id="PF25213"/>
    </source>
</evidence>
<dbReference type="SUPFAM" id="SSF46785">
    <property type="entry name" value="Winged helix' DNA-binding domain"/>
    <property type="match status" value="1"/>
</dbReference>
<reference evidence="6" key="2">
    <citation type="submission" date="2016-11" db="EMBL/GenBank/DDBJ databases">
        <authorList>
            <person name="Varghese N."/>
            <person name="Submissions S."/>
        </authorList>
    </citation>
    <scope>NUCLEOTIDE SEQUENCE [LARGE SCALE GENOMIC DNA]</scope>
    <source>
        <strain evidence="6">DX253</strain>
    </source>
</reference>
<dbReference type="InterPro" id="IPR057527">
    <property type="entry name" value="HVO_A0261-like_N"/>
</dbReference>
<gene>
    <name evidence="4" type="ORF">SAMN05444342_3362</name>
    <name evidence="3" type="ORF">ZOD2009_13601</name>
</gene>
<name>E7QV84_HALPU</name>
<dbReference type="OrthoDB" id="330490at2157"/>
<dbReference type="eggNOG" id="arCOG02808">
    <property type="taxonomic scope" value="Archaea"/>
</dbReference>
<dbReference type="EMBL" id="AEMG01000013">
    <property type="protein sequence ID" value="EFW91602.1"/>
    <property type="molecule type" value="Genomic_DNA"/>
</dbReference>
<feature type="domain" description="Methanogenesis regulatory protein FilR1 middle" evidence="1">
    <location>
        <begin position="120"/>
        <end position="246"/>
    </location>
</feature>
<evidence type="ECO:0000313" key="6">
    <source>
        <dbReference type="Proteomes" id="UP000184203"/>
    </source>
</evidence>
<keyword evidence="6" id="KW-1185">Reference proteome</keyword>
<reference evidence="3 5" key="1">
    <citation type="journal article" date="2014" name="ISME J.">
        <title>Trehalose/2-sulfotrehalose biosynthesis and glycine-betaine uptake are widely spread mechanisms for osmoadaptation in the Halobacteriales.</title>
        <authorList>
            <person name="Youssef N.H."/>
            <person name="Savage-Ashlock K.N."/>
            <person name="McCully A.L."/>
            <person name="Luedtke B."/>
            <person name="Shaw E.I."/>
            <person name="Hoff W.D."/>
            <person name="Elshahed M.S."/>
        </authorList>
    </citation>
    <scope>NUCLEOTIDE SEQUENCE [LARGE SCALE GENOMIC DNA]</scope>
    <source>
        <strain evidence="3 5">DX253</strain>
    </source>
</reference>
<dbReference type="EMBL" id="FRAN01000005">
    <property type="protein sequence ID" value="SHL23301.1"/>
    <property type="molecule type" value="Genomic_DNA"/>
</dbReference>
<dbReference type="AlphaFoldDB" id="E7QV84"/>
<protein>
    <submittedName>
        <fullName evidence="4">Predicted transcriptional regulator, contains HTH domain</fullName>
    </submittedName>
</protein>